<evidence type="ECO:0000313" key="2">
    <source>
        <dbReference type="Proteomes" id="UP000828941"/>
    </source>
</evidence>
<reference evidence="1 2" key="1">
    <citation type="journal article" date="2022" name="DNA Res.">
        <title>Chromosomal-level genome assembly of the orchid tree Bauhinia variegata (Leguminosae; Cercidoideae) supports the allotetraploid origin hypothesis of Bauhinia.</title>
        <authorList>
            <person name="Zhong Y."/>
            <person name="Chen Y."/>
            <person name="Zheng D."/>
            <person name="Pang J."/>
            <person name="Liu Y."/>
            <person name="Luo S."/>
            <person name="Meng S."/>
            <person name="Qian L."/>
            <person name="Wei D."/>
            <person name="Dai S."/>
            <person name="Zhou R."/>
        </authorList>
    </citation>
    <scope>NUCLEOTIDE SEQUENCE [LARGE SCALE GENOMIC DNA]</scope>
    <source>
        <strain evidence="1">BV-YZ2020</strain>
    </source>
</reference>
<keyword evidence="2" id="KW-1185">Reference proteome</keyword>
<dbReference type="Proteomes" id="UP000828941">
    <property type="component" value="Chromosome 12"/>
</dbReference>
<sequence length="295" mass="33658">MFDSSLWGLVANNASIDPNSSPFFFLNTVSNVRVNLPSALTIPQQVNSDNIPFDKMVASSSPSSKDCFIAGRFEDFQHIAFCMLGDKSWTIIKSENANTVVLDIEILNKKLYVLACQARERFIEAYDLQNLNTTRVEVLPFPAYHGVMSDNRRMGNISHASNASVYFLGKNLVSGELLLIRGLYDGSYDNNNRRIIGQSTYVQKFIHLPFTREFRLWKYKYSDSEWIEIDNLGDCSIFLGDKSFTVISVNHLTHQELVERNYISFAHWKDSSGSDSLPFKLEVGIFSLINKRKKY</sequence>
<evidence type="ECO:0000313" key="1">
    <source>
        <dbReference type="EMBL" id="KAI4305488.1"/>
    </source>
</evidence>
<accession>A0ACB9L8S9</accession>
<protein>
    <submittedName>
        <fullName evidence="1">Uncharacterized protein</fullName>
    </submittedName>
</protein>
<comment type="caution">
    <text evidence="1">The sequence shown here is derived from an EMBL/GenBank/DDBJ whole genome shotgun (WGS) entry which is preliminary data.</text>
</comment>
<proteinExistence type="predicted"/>
<name>A0ACB9L8S9_BAUVA</name>
<organism evidence="1 2">
    <name type="scientific">Bauhinia variegata</name>
    <name type="common">Purple orchid tree</name>
    <name type="synonym">Phanera variegata</name>
    <dbReference type="NCBI Taxonomy" id="167791"/>
    <lineage>
        <taxon>Eukaryota</taxon>
        <taxon>Viridiplantae</taxon>
        <taxon>Streptophyta</taxon>
        <taxon>Embryophyta</taxon>
        <taxon>Tracheophyta</taxon>
        <taxon>Spermatophyta</taxon>
        <taxon>Magnoliopsida</taxon>
        <taxon>eudicotyledons</taxon>
        <taxon>Gunneridae</taxon>
        <taxon>Pentapetalae</taxon>
        <taxon>rosids</taxon>
        <taxon>fabids</taxon>
        <taxon>Fabales</taxon>
        <taxon>Fabaceae</taxon>
        <taxon>Cercidoideae</taxon>
        <taxon>Cercideae</taxon>
        <taxon>Bauhiniinae</taxon>
        <taxon>Bauhinia</taxon>
    </lineage>
</organism>
<gene>
    <name evidence="1" type="ORF">L6164_028851</name>
</gene>
<dbReference type="EMBL" id="CM039437">
    <property type="protein sequence ID" value="KAI4305488.1"/>
    <property type="molecule type" value="Genomic_DNA"/>
</dbReference>